<organism evidence="1 2">
    <name type="scientific">Poritiphilus flavus</name>
    <dbReference type="NCBI Taxonomy" id="2697053"/>
    <lineage>
        <taxon>Bacteria</taxon>
        <taxon>Pseudomonadati</taxon>
        <taxon>Bacteroidota</taxon>
        <taxon>Flavobacteriia</taxon>
        <taxon>Flavobacteriales</taxon>
        <taxon>Flavobacteriaceae</taxon>
        <taxon>Poritiphilus</taxon>
    </lineage>
</organism>
<evidence type="ECO:0000313" key="1">
    <source>
        <dbReference type="EMBL" id="NAS12906.1"/>
    </source>
</evidence>
<reference evidence="1 2" key="1">
    <citation type="submission" date="2020-01" db="EMBL/GenBank/DDBJ databases">
        <title>Bacteria diversity of Porities sp.</title>
        <authorList>
            <person name="Wang G."/>
        </authorList>
    </citation>
    <scope>NUCLEOTIDE SEQUENCE [LARGE SCALE GENOMIC DNA]</scope>
    <source>
        <strain evidence="1 2">R33</strain>
    </source>
</reference>
<dbReference type="AlphaFoldDB" id="A0A6L9EDY1"/>
<sequence>MGSDLFAFGINYNDTQYGGASLYNGNIAETAWKTANDNTLRWYRYSYDALNRITGAIDNSTNMDYRLYGVTYDKNGNIMTLNRRGQYNAAATVLSHMDKLEYYYDSGNKLTRVKDSGHAVYGFKDSTADNQDYWYDANGNIVRDLNKGIGTSSADGISYNHLNLPIQIKFDNSDQKKITYIYDALGTKLKKMTYNSGVLTTTDYAGKYIYENSTLQFFNHAEGYVEPDGSGGYDYIYQYKDHLGNIRLSYGDDNGDGTITESTEIREMNNYYPFGLKHQGYNTVQNGRDHKYGFNGKEEQQALGLEWLDFSARNYDASLGRWMNFDPLAELMRRHSPYNFAFDNPVYFIDPDGMAPQQATDGYGGVSPTSSSFWSEETHASVTQNAFSSNATVVKMSNEDVNSVVIASNDDIRIYGKDEKGNRQLIVNLKTDEVDAIIDTDITVPTLSAPIVGDGKKDALGREKSLIPEVDIDPLLPVLKALPKGDNAMISLGLEATFVVGGSGSIDLVLFHDKNGVIDAAALFETRGDSNGLLIGGGVSIGVISSKNGNTLTINDFTEGITTSFAVGAIVTGVTILDSDSFTGYLYDVPNTGTSAGSSMSNSTSEFTGGFGNLGKYRRNK</sequence>
<dbReference type="NCBIfam" id="TIGR03696">
    <property type="entry name" value="Rhs_assc_core"/>
    <property type="match status" value="1"/>
</dbReference>
<dbReference type="EMBL" id="WXYO01000006">
    <property type="protein sequence ID" value="NAS12906.1"/>
    <property type="molecule type" value="Genomic_DNA"/>
</dbReference>
<protein>
    <recommendedName>
        <fullName evidence="3">RHS repeat-associated core domain-containing protein</fullName>
    </recommendedName>
</protein>
<dbReference type="Gene3D" id="2.180.10.10">
    <property type="entry name" value="RHS repeat-associated core"/>
    <property type="match status" value="1"/>
</dbReference>
<gene>
    <name evidence="1" type="ORF">GTQ38_12885</name>
</gene>
<evidence type="ECO:0008006" key="3">
    <source>
        <dbReference type="Google" id="ProtNLM"/>
    </source>
</evidence>
<name>A0A6L9EDY1_9FLAO</name>
<comment type="caution">
    <text evidence="1">The sequence shown here is derived from an EMBL/GenBank/DDBJ whole genome shotgun (WGS) entry which is preliminary data.</text>
</comment>
<keyword evidence="2" id="KW-1185">Reference proteome</keyword>
<dbReference type="Proteomes" id="UP000475249">
    <property type="component" value="Unassembled WGS sequence"/>
</dbReference>
<dbReference type="InterPro" id="IPR022385">
    <property type="entry name" value="Rhs_assc_core"/>
</dbReference>
<proteinExistence type="predicted"/>
<accession>A0A6L9EDY1</accession>
<evidence type="ECO:0000313" key="2">
    <source>
        <dbReference type="Proteomes" id="UP000475249"/>
    </source>
</evidence>
<dbReference type="RefSeq" id="WP_161435957.1">
    <property type="nucleotide sequence ID" value="NZ_WXYO01000006.1"/>
</dbReference>